<evidence type="ECO:0000313" key="3">
    <source>
        <dbReference type="Proteomes" id="UP000575241"/>
    </source>
</evidence>
<dbReference type="RefSeq" id="WP_184169556.1">
    <property type="nucleotide sequence ID" value="NZ_JACHLN010000004.1"/>
</dbReference>
<dbReference type="EMBL" id="JACHLN010000004">
    <property type="protein sequence ID" value="MBB4840852.1"/>
    <property type="molecule type" value="Genomic_DNA"/>
</dbReference>
<keyword evidence="1" id="KW-0472">Membrane</keyword>
<accession>A0A7W7K530</accession>
<gene>
    <name evidence="2" type="ORF">HNP52_003949</name>
</gene>
<feature type="transmembrane region" description="Helical" evidence="1">
    <location>
        <begin position="90"/>
        <end position="113"/>
    </location>
</feature>
<sequence>MARAGQRILVATLVAGALDIAAAVLLAIQAGRTPDKMLRGVASGPFPEAVHWGLGGAALGLAVHFAIMAVMAAVYILAADRLPALKAQRLLAGILYGIATWAAMNLVVLPLRWPAVFPHLDPQSVATQLFCHIVLVGLPIALIAARR</sequence>
<organism evidence="2 3">
    <name type="scientific">Sphingomonas kyeonggiensis</name>
    <dbReference type="NCBI Taxonomy" id="1268553"/>
    <lineage>
        <taxon>Bacteria</taxon>
        <taxon>Pseudomonadati</taxon>
        <taxon>Pseudomonadota</taxon>
        <taxon>Alphaproteobacteria</taxon>
        <taxon>Sphingomonadales</taxon>
        <taxon>Sphingomonadaceae</taxon>
        <taxon>Sphingomonas</taxon>
    </lineage>
</organism>
<comment type="caution">
    <text evidence="2">The sequence shown here is derived from an EMBL/GenBank/DDBJ whole genome shotgun (WGS) entry which is preliminary data.</text>
</comment>
<keyword evidence="3" id="KW-1185">Reference proteome</keyword>
<keyword evidence="1" id="KW-1133">Transmembrane helix</keyword>
<proteinExistence type="predicted"/>
<keyword evidence="1" id="KW-0812">Transmembrane</keyword>
<evidence type="ECO:0000256" key="1">
    <source>
        <dbReference type="SAM" id="Phobius"/>
    </source>
</evidence>
<reference evidence="2 3" key="1">
    <citation type="submission" date="2020-08" db="EMBL/GenBank/DDBJ databases">
        <title>Functional genomics of gut bacteria from endangered species of beetles.</title>
        <authorList>
            <person name="Carlos-Shanley C."/>
        </authorList>
    </citation>
    <scope>NUCLEOTIDE SEQUENCE [LARGE SCALE GENOMIC DNA]</scope>
    <source>
        <strain evidence="2 3">S00224</strain>
    </source>
</reference>
<dbReference type="AlphaFoldDB" id="A0A7W7K530"/>
<feature type="transmembrane region" description="Helical" evidence="1">
    <location>
        <begin position="51"/>
        <end position="78"/>
    </location>
</feature>
<protein>
    <recommendedName>
        <fullName evidence="4">DUF1440 domain-containing protein</fullName>
    </recommendedName>
</protein>
<dbReference type="Proteomes" id="UP000575241">
    <property type="component" value="Unassembled WGS sequence"/>
</dbReference>
<evidence type="ECO:0000313" key="2">
    <source>
        <dbReference type="EMBL" id="MBB4840852.1"/>
    </source>
</evidence>
<name>A0A7W7K530_9SPHN</name>
<evidence type="ECO:0008006" key="4">
    <source>
        <dbReference type="Google" id="ProtNLM"/>
    </source>
</evidence>
<feature type="transmembrane region" description="Helical" evidence="1">
    <location>
        <begin position="125"/>
        <end position="145"/>
    </location>
</feature>